<dbReference type="RefSeq" id="WP_183817120.1">
    <property type="nucleotide sequence ID" value="NZ_JACHOB010000002.1"/>
</dbReference>
<dbReference type="PANTHER" id="PTHR30413">
    <property type="entry name" value="INNER MEMBRANE TRANSPORT PERMEASE"/>
    <property type="match status" value="1"/>
</dbReference>
<keyword evidence="4" id="KW-1133">Transmembrane helix</keyword>
<keyword evidence="3" id="KW-0813">Transport</keyword>
<proteinExistence type="inferred from homology"/>
<comment type="caution">
    <text evidence="5">The sequence shown here is derived from an EMBL/GenBank/DDBJ whole genome shotgun (WGS) entry which is preliminary data.</text>
</comment>
<keyword evidence="4" id="KW-0472">Membrane</keyword>
<feature type="transmembrane region" description="Helical" evidence="4">
    <location>
        <begin position="64"/>
        <end position="86"/>
    </location>
</feature>
<feature type="transmembrane region" description="Helical" evidence="4">
    <location>
        <begin position="177"/>
        <end position="196"/>
    </location>
</feature>
<dbReference type="Proteomes" id="UP000563524">
    <property type="component" value="Unassembled WGS sequence"/>
</dbReference>
<keyword evidence="4" id="KW-0812">Transmembrane</keyword>
<reference evidence="5 6" key="1">
    <citation type="submission" date="2020-08" db="EMBL/GenBank/DDBJ databases">
        <title>Genomic Encyclopedia of Type Strains, Phase IV (KMG-IV): sequencing the most valuable type-strain genomes for metagenomic binning, comparative biology and taxonomic classification.</title>
        <authorList>
            <person name="Goeker M."/>
        </authorList>
    </citation>
    <scope>NUCLEOTIDE SEQUENCE [LARGE SCALE GENOMIC DNA]</scope>
    <source>
        <strain evidence="5 6">DSM 102850</strain>
    </source>
</reference>
<protein>
    <submittedName>
        <fullName evidence="5">ABC-type polysaccharide/polyol phosphate export permease</fullName>
    </submittedName>
</protein>
<gene>
    <name evidence="5" type="ORF">GGQ59_001464</name>
</gene>
<name>A0A840I4J9_9PROT</name>
<dbReference type="GO" id="GO:0005886">
    <property type="term" value="C:plasma membrane"/>
    <property type="evidence" value="ECO:0007669"/>
    <property type="project" value="UniProtKB-SubCell"/>
</dbReference>
<evidence type="ECO:0000256" key="4">
    <source>
        <dbReference type="SAM" id="Phobius"/>
    </source>
</evidence>
<dbReference type="GO" id="GO:0015920">
    <property type="term" value="P:lipopolysaccharide transport"/>
    <property type="evidence" value="ECO:0007669"/>
    <property type="project" value="TreeGrafter"/>
</dbReference>
<keyword evidence="6" id="KW-1185">Reference proteome</keyword>
<evidence type="ECO:0000256" key="2">
    <source>
        <dbReference type="ARBA" id="ARBA00007783"/>
    </source>
</evidence>
<feature type="transmembrane region" description="Helical" evidence="4">
    <location>
        <begin position="35"/>
        <end position="58"/>
    </location>
</feature>
<feature type="transmembrane region" description="Helical" evidence="4">
    <location>
        <begin position="107"/>
        <end position="133"/>
    </location>
</feature>
<feature type="transmembrane region" description="Helical" evidence="4">
    <location>
        <begin position="145"/>
        <end position="170"/>
    </location>
</feature>
<evidence type="ECO:0000313" key="5">
    <source>
        <dbReference type="EMBL" id="MBB4658950.1"/>
    </source>
</evidence>
<evidence type="ECO:0000256" key="3">
    <source>
        <dbReference type="ARBA" id="ARBA00022448"/>
    </source>
</evidence>
<feature type="transmembrane region" description="Helical" evidence="4">
    <location>
        <begin position="230"/>
        <end position="255"/>
    </location>
</feature>
<evidence type="ECO:0000313" key="6">
    <source>
        <dbReference type="Proteomes" id="UP000563524"/>
    </source>
</evidence>
<sequence>MTTAKMAAASLLTSWDRIAYLVWQDFVSPYRRTAFSAFWAVVRPILPISAFIFLRMILPSGDEGVHPVVYVGIGTILWFYLSELLMSPVQTFRRKRSLLGTTQFTPIGIIATGAGGVLLDFALRATFALPFVLSYGSIELENVPAGLALIVTSGIVSLGIGIILLPAFLVFPDLYEAATVILRYAIFFSLAVFPLGPETSDLLMNTNPFALIIAETRACLLGNGVPFTLIVTLCALSIGTTYLGFWVTGALGSVLREAAS</sequence>
<organism evidence="5 6">
    <name type="scientific">Parvularcula dongshanensis</name>
    <dbReference type="NCBI Taxonomy" id="1173995"/>
    <lineage>
        <taxon>Bacteria</taxon>
        <taxon>Pseudomonadati</taxon>
        <taxon>Pseudomonadota</taxon>
        <taxon>Alphaproteobacteria</taxon>
        <taxon>Parvularculales</taxon>
        <taxon>Parvularculaceae</taxon>
        <taxon>Parvularcula</taxon>
    </lineage>
</organism>
<comment type="subcellular location">
    <subcellularLocation>
        <location evidence="1">Cell inner membrane</location>
        <topology evidence="1">Multi-pass membrane protein</topology>
    </subcellularLocation>
</comment>
<evidence type="ECO:0000256" key="1">
    <source>
        <dbReference type="ARBA" id="ARBA00004429"/>
    </source>
</evidence>
<dbReference type="EMBL" id="JACHOB010000002">
    <property type="protein sequence ID" value="MBB4658950.1"/>
    <property type="molecule type" value="Genomic_DNA"/>
</dbReference>
<dbReference type="PANTHER" id="PTHR30413:SF8">
    <property type="entry name" value="TRANSPORT PERMEASE PROTEIN"/>
    <property type="match status" value="1"/>
</dbReference>
<comment type="similarity">
    <text evidence="2">Belongs to the ABC-2 integral membrane protein family.</text>
</comment>
<accession>A0A840I4J9</accession>
<dbReference type="AlphaFoldDB" id="A0A840I4J9"/>